<keyword evidence="10" id="KW-1185">Reference proteome</keyword>
<proteinExistence type="inferred from homology"/>
<protein>
    <recommendedName>
        <fullName evidence="2 6">Superoxide dismutase</fullName>
        <ecNumber evidence="2 6">1.15.1.1</ecNumber>
    </recommendedName>
</protein>
<reference evidence="9 10" key="1">
    <citation type="journal article" date="2015" name="Genome Biol. Evol.">
        <title>Phylogenomic analyses indicate that early fungi evolved digesting cell walls of algal ancestors of land plants.</title>
        <authorList>
            <person name="Chang Y."/>
            <person name="Wang S."/>
            <person name="Sekimoto S."/>
            <person name="Aerts A.L."/>
            <person name="Choi C."/>
            <person name="Clum A."/>
            <person name="LaButti K.M."/>
            <person name="Lindquist E.A."/>
            <person name="Yee Ngan C."/>
            <person name="Ohm R.A."/>
            <person name="Salamov A.A."/>
            <person name="Grigoriev I.V."/>
            <person name="Spatafora J.W."/>
            <person name="Berbee M.L."/>
        </authorList>
    </citation>
    <scope>NUCLEOTIDE SEQUENCE [LARGE SCALE GENOMIC DNA]</scope>
    <source>
        <strain evidence="9 10">JEL478</strain>
    </source>
</reference>
<feature type="binding site" evidence="5">
    <location>
        <position position="169"/>
    </location>
    <ligand>
        <name>Mn(2+)</name>
        <dbReference type="ChEBI" id="CHEBI:29035"/>
    </ligand>
</feature>
<dbReference type="PANTHER" id="PTHR42769">
    <property type="entry name" value="SUPEROXIDE DISMUTASE"/>
    <property type="match status" value="1"/>
</dbReference>
<organism evidence="9 10">
    <name type="scientific">Gonapodya prolifera (strain JEL478)</name>
    <name type="common">Monoblepharis prolifera</name>
    <dbReference type="NCBI Taxonomy" id="1344416"/>
    <lineage>
        <taxon>Eukaryota</taxon>
        <taxon>Fungi</taxon>
        <taxon>Fungi incertae sedis</taxon>
        <taxon>Chytridiomycota</taxon>
        <taxon>Chytridiomycota incertae sedis</taxon>
        <taxon>Monoblepharidomycetes</taxon>
        <taxon>Monoblepharidales</taxon>
        <taxon>Gonapodyaceae</taxon>
        <taxon>Gonapodya</taxon>
    </lineage>
</organism>
<dbReference type="InterPro" id="IPR019832">
    <property type="entry name" value="Mn/Fe_SOD_C"/>
</dbReference>
<comment type="function">
    <text evidence="6">Destroys radicals which are normally produced within the cells and which are toxic to biological systems.</text>
</comment>
<evidence type="ECO:0000256" key="6">
    <source>
        <dbReference type="RuleBase" id="RU000414"/>
    </source>
</evidence>
<dbReference type="InterPro" id="IPR019831">
    <property type="entry name" value="Mn/Fe_SOD_N"/>
</dbReference>
<evidence type="ECO:0000259" key="7">
    <source>
        <dbReference type="Pfam" id="PF00081"/>
    </source>
</evidence>
<evidence type="ECO:0000256" key="4">
    <source>
        <dbReference type="ARBA" id="ARBA00023002"/>
    </source>
</evidence>
<dbReference type="InterPro" id="IPR036324">
    <property type="entry name" value="Mn/Fe_SOD_N_sf"/>
</dbReference>
<dbReference type="SUPFAM" id="SSF54719">
    <property type="entry name" value="Fe,Mn superoxide dismutase (SOD), C-terminal domain"/>
    <property type="match status" value="1"/>
</dbReference>
<comment type="catalytic activity">
    <reaction evidence="6">
        <text>2 superoxide + 2 H(+) = H2O2 + O2</text>
        <dbReference type="Rhea" id="RHEA:20696"/>
        <dbReference type="ChEBI" id="CHEBI:15378"/>
        <dbReference type="ChEBI" id="CHEBI:15379"/>
        <dbReference type="ChEBI" id="CHEBI:16240"/>
        <dbReference type="ChEBI" id="CHEBI:18421"/>
        <dbReference type="EC" id="1.15.1.1"/>
    </reaction>
</comment>
<keyword evidence="4 6" id="KW-0560">Oxidoreductase</keyword>
<keyword evidence="3 5" id="KW-0479">Metal-binding</keyword>
<dbReference type="PANTHER" id="PTHR42769:SF3">
    <property type="entry name" value="SUPEROXIDE DISMUTASE [FE] 2, CHLOROPLASTIC"/>
    <property type="match status" value="1"/>
</dbReference>
<dbReference type="Gene3D" id="3.55.40.20">
    <property type="entry name" value="Iron/manganese superoxide dismutase, C-terminal domain"/>
    <property type="match status" value="1"/>
</dbReference>
<dbReference type="InterPro" id="IPR019833">
    <property type="entry name" value="Mn/Fe_SOD_BS"/>
</dbReference>
<dbReference type="PROSITE" id="PS00088">
    <property type="entry name" value="SOD_MN"/>
    <property type="match status" value="1"/>
</dbReference>
<dbReference type="Proteomes" id="UP000070544">
    <property type="component" value="Unassembled WGS sequence"/>
</dbReference>
<dbReference type="AlphaFoldDB" id="A0A139ANJ8"/>
<gene>
    <name evidence="9" type="ORF">M427DRAFT_53719</name>
</gene>
<evidence type="ECO:0000313" key="9">
    <source>
        <dbReference type="EMBL" id="KXS18319.1"/>
    </source>
</evidence>
<feature type="binding site" evidence="5">
    <location>
        <position position="29"/>
    </location>
    <ligand>
        <name>Mn(2+)</name>
        <dbReference type="ChEBI" id="CHEBI:29035"/>
    </ligand>
</feature>
<sequence>MATAFTLKKLPYQLKALAPLISEETLSFHYGKHHAGYVTKLNELTAGTPLASKSIPDLCKSFGKVPAGVFNSAAQTYNHDFYWESLAPVTDSTVAVRGPTGQVQQAIDASFGSFDNFKREFTTAAAGHFGSGWAWLVHDTKDGKLKVVQTHDAGTPIQESHLVPLLTCDVWEHAYYIDYRNARPSYIDTWWKLVNWDFANANLKTVVKAA</sequence>
<evidence type="ECO:0000256" key="3">
    <source>
        <dbReference type="ARBA" id="ARBA00022723"/>
    </source>
</evidence>
<dbReference type="Gene3D" id="1.10.287.990">
    <property type="entry name" value="Fe,Mn superoxide dismutase (SOD) domain"/>
    <property type="match status" value="1"/>
</dbReference>
<evidence type="ECO:0000259" key="8">
    <source>
        <dbReference type="Pfam" id="PF02777"/>
    </source>
</evidence>
<dbReference type="OrthoDB" id="239262at2759"/>
<name>A0A139ANJ8_GONPJ</name>
<evidence type="ECO:0000313" key="10">
    <source>
        <dbReference type="Proteomes" id="UP000070544"/>
    </source>
</evidence>
<dbReference type="EMBL" id="KQ965742">
    <property type="protein sequence ID" value="KXS18319.1"/>
    <property type="molecule type" value="Genomic_DNA"/>
</dbReference>
<dbReference type="GO" id="GO:0004784">
    <property type="term" value="F:superoxide dismutase activity"/>
    <property type="evidence" value="ECO:0007669"/>
    <property type="project" value="UniProtKB-EC"/>
</dbReference>
<dbReference type="OMA" id="HNQFWEM"/>
<accession>A0A139ANJ8</accession>
<evidence type="ECO:0000256" key="1">
    <source>
        <dbReference type="ARBA" id="ARBA00008714"/>
    </source>
</evidence>
<feature type="domain" description="Manganese/iron superoxide dismutase N-terminal" evidence="7">
    <location>
        <begin position="5"/>
        <end position="86"/>
    </location>
</feature>
<feature type="domain" description="Manganese/iron superoxide dismutase C-terminal" evidence="8">
    <location>
        <begin position="99"/>
        <end position="201"/>
    </location>
</feature>
<dbReference type="InterPro" id="IPR001189">
    <property type="entry name" value="Mn/Fe_SOD"/>
</dbReference>
<dbReference type="PRINTS" id="PR01703">
    <property type="entry name" value="MNSODISMTASE"/>
</dbReference>
<dbReference type="InterPro" id="IPR036314">
    <property type="entry name" value="SOD_C_sf"/>
</dbReference>
<dbReference type="PIRSF" id="PIRSF000349">
    <property type="entry name" value="SODismutase"/>
    <property type="match status" value="1"/>
</dbReference>
<dbReference type="SUPFAM" id="SSF46609">
    <property type="entry name" value="Fe,Mn superoxide dismutase (SOD), N-terminal domain"/>
    <property type="match status" value="1"/>
</dbReference>
<dbReference type="EC" id="1.15.1.1" evidence="2 6"/>
<dbReference type="FunFam" id="3.55.40.20:FF:000001">
    <property type="entry name" value="Superoxide dismutase"/>
    <property type="match status" value="1"/>
</dbReference>
<feature type="binding site" evidence="5">
    <location>
        <position position="173"/>
    </location>
    <ligand>
        <name>Mn(2+)</name>
        <dbReference type="ChEBI" id="CHEBI:29035"/>
    </ligand>
</feature>
<dbReference type="STRING" id="1344416.A0A139ANJ8"/>
<dbReference type="Pfam" id="PF00081">
    <property type="entry name" value="Sod_Fe_N"/>
    <property type="match status" value="1"/>
</dbReference>
<feature type="binding site" evidence="5">
    <location>
        <position position="79"/>
    </location>
    <ligand>
        <name>Mn(2+)</name>
        <dbReference type="ChEBI" id="CHEBI:29035"/>
    </ligand>
</feature>
<dbReference type="GO" id="GO:0046872">
    <property type="term" value="F:metal ion binding"/>
    <property type="evidence" value="ECO:0007669"/>
    <property type="project" value="UniProtKB-KW"/>
</dbReference>
<comment type="similarity">
    <text evidence="1 6">Belongs to the iron/manganese superoxide dismutase family.</text>
</comment>
<evidence type="ECO:0000256" key="2">
    <source>
        <dbReference type="ARBA" id="ARBA00012682"/>
    </source>
</evidence>
<dbReference type="Pfam" id="PF02777">
    <property type="entry name" value="Sod_Fe_C"/>
    <property type="match status" value="1"/>
</dbReference>
<evidence type="ECO:0000256" key="5">
    <source>
        <dbReference type="PIRSR" id="PIRSR000349-1"/>
    </source>
</evidence>